<dbReference type="Gene3D" id="1.25.40.10">
    <property type="entry name" value="Tetratricopeptide repeat domain"/>
    <property type="match status" value="1"/>
</dbReference>
<reference evidence="2" key="1">
    <citation type="submission" date="2024-07" db="EMBL/GenBank/DDBJ databases">
        <authorList>
            <person name="Yu S.T."/>
        </authorList>
    </citation>
    <scope>NUCLEOTIDE SEQUENCE</scope>
    <source>
        <strain evidence="2">R35</strain>
    </source>
</reference>
<dbReference type="SUPFAM" id="SSF48452">
    <property type="entry name" value="TPR-like"/>
    <property type="match status" value="1"/>
</dbReference>
<dbReference type="InterPro" id="IPR011990">
    <property type="entry name" value="TPR-like_helical_dom_sf"/>
</dbReference>
<protein>
    <recommendedName>
        <fullName evidence="3">Tetratricopeptide repeat protein</fullName>
    </recommendedName>
</protein>
<gene>
    <name evidence="2" type="ORF">AB5J50_39940</name>
</gene>
<sequence>MLLRPEYGVVPFLGRKSELDELMAWCTSGEQAAVRLLAGQAGAGKTRLAAELCDAMARQSWTAGFLSGDGSPKVLDRLRERGDPVLAVLDYGDTHTGLHELLSRLDAPEGTAPPTRLLVLARNRKTWSRRIREAASHIPVVQADLAPLVVTREARRDAHASAAAAFAARLGAAASVSAGRMPQMGTQPILVLHMSALLQVLDNDSAVRHGVGDEDTRRVIVRSVLDRESSYWSRSSAAAGLSIDDELLRRVVTSVALFGAQKEVHTAQLLRTIPDLADASAERLHTMARWALSFFPTADTTGVAHDTEILQPDLLLEQLVSDTLVDCPTMLESLATVPPESAERAWLILDRACTSDARLIVFIEQVLRSAPVGMLRSLVSVAERSEGPLQDVFLKVMAGMSEGDAPDRAAMLELAESIPVRSVVLQDAGITLWRKAIDSARESDGPSVADLLNRLAVRLSKIGRRSEAADTSVEALSAVRENATAGDPSPTRLLAEQLLQTAERLKDGAREWDSVGILDEAREIVEADSDEDPAWRIGMLADTLPKLSRLSAALGRGEDAKRYATAQLALLRRLEEIDDPRTRAQAAQKMQESFTVLRPYVDGDQLITALETLHQARMEAAATGERPEAEKVGALRALASNLKKLGRETQAMDALRDAESLCRSLLDVDFPSYGPELSATLVAETSLGHGMNREEIVDTQKEIVRLRQRIAELDPTSENEAALARALSVLGSRLSSAGYAFGAVNPTEEGVAILRELAEKEHGTRWRHVASALAALASRLVSAGLRQRALIAEAERLSIVQRLAASDFRRYGQDLAGAYINAARLYSMAGAERRVKEAACQAVNTARRLRGQPGTDADSDLSGTLAGAGLALATAGLYSDALPMLAECVELRRTADTAHAPDVRAAELLRGLGYLADTYAAMEDWDSAVPLADEAFTLSIRALLEFPEDRSTDKRRRSDTEQFYASLIRLHGLLRERRRFTSAHRISTQGLEILDQLAERGNGTAKRLRTRRLPPYEPVRGLRNPSQLG</sequence>
<proteinExistence type="predicted"/>
<dbReference type="RefSeq" id="WP_369265769.1">
    <property type="nucleotide sequence ID" value="NZ_CP163440.1"/>
</dbReference>
<dbReference type="InterPro" id="IPR027417">
    <property type="entry name" value="P-loop_NTPase"/>
</dbReference>
<accession>A0AB39SQ82</accession>
<dbReference type="SUPFAM" id="SSF52540">
    <property type="entry name" value="P-loop containing nucleoside triphosphate hydrolases"/>
    <property type="match status" value="1"/>
</dbReference>
<dbReference type="AlphaFoldDB" id="A0AB39SQ82"/>
<feature type="region of interest" description="Disordered" evidence="1">
    <location>
        <begin position="1005"/>
        <end position="1029"/>
    </location>
</feature>
<evidence type="ECO:0008006" key="3">
    <source>
        <dbReference type="Google" id="ProtNLM"/>
    </source>
</evidence>
<organism evidence="2">
    <name type="scientific">Streptomyces sp. R35</name>
    <dbReference type="NCBI Taxonomy" id="3238630"/>
    <lineage>
        <taxon>Bacteria</taxon>
        <taxon>Bacillati</taxon>
        <taxon>Actinomycetota</taxon>
        <taxon>Actinomycetes</taxon>
        <taxon>Kitasatosporales</taxon>
        <taxon>Streptomycetaceae</taxon>
        <taxon>Streptomyces</taxon>
    </lineage>
</organism>
<evidence type="ECO:0000256" key="1">
    <source>
        <dbReference type="SAM" id="MobiDB-lite"/>
    </source>
</evidence>
<dbReference type="EMBL" id="CP163440">
    <property type="protein sequence ID" value="XDQ69026.1"/>
    <property type="molecule type" value="Genomic_DNA"/>
</dbReference>
<name>A0AB39SQ82_9ACTN</name>
<evidence type="ECO:0000313" key="2">
    <source>
        <dbReference type="EMBL" id="XDQ69026.1"/>
    </source>
</evidence>